<dbReference type="SUPFAM" id="SSF81383">
    <property type="entry name" value="F-box domain"/>
    <property type="match status" value="1"/>
</dbReference>
<dbReference type="Proteomes" id="UP000604825">
    <property type="component" value="Unassembled WGS sequence"/>
</dbReference>
<evidence type="ECO:0000313" key="2">
    <source>
        <dbReference type="EMBL" id="CAD6230312.1"/>
    </source>
</evidence>
<dbReference type="InterPro" id="IPR036047">
    <property type="entry name" value="F-box-like_dom_sf"/>
</dbReference>
<dbReference type="Pfam" id="PF00646">
    <property type="entry name" value="F-box"/>
    <property type="match status" value="1"/>
</dbReference>
<gene>
    <name evidence="2" type="ORF">NCGR_LOCUS20654</name>
</gene>
<dbReference type="InterPro" id="IPR001810">
    <property type="entry name" value="F-box_dom"/>
</dbReference>
<dbReference type="InterPro" id="IPR050796">
    <property type="entry name" value="SCF_F-box_component"/>
</dbReference>
<dbReference type="PANTHER" id="PTHR31672">
    <property type="entry name" value="BNACNNG10540D PROTEIN"/>
    <property type="match status" value="1"/>
</dbReference>
<comment type="caution">
    <text evidence="2">The sequence shown here is derived from an EMBL/GenBank/DDBJ whole genome shotgun (WGS) entry which is preliminary data.</text>
</comment>
<evidence type="ECO:0000313" key="3">
    <source>
        <dbReference type="Proteomes" id="UP000604825"/>
    </source>
</evidence>
<dbReference type="EMBL" id="CAJGYO010000005">
    <property type="protein sequence ID" value="CAD6230312.1"/>
    <property type="molecule type" value="Genomic_DNA"/>
</dbReference>
<keyword evidence="3" id="KW-1185">Reference proteome</keyword>
<dbReference type="OrthoDB" id="694461at2759"/>
<reference evidence="2" key="1">
    <citation type="submission" date="2020-10" db="EMBL/GenBank/DDBJ databases">
        <authorList>
            <person name="Han B."/>
            <person name="Lu T."/>
            <person name="Zhao Q."/>
            <person name="Huang X."/>
            <person name="Zhao Y."/>
        </authorList>
    </citation>
    <scope>NUCLEOTIDE SEQUENCE</scope>
</reference>
<accession>A0A811NV73</accession>
<organism evidence="2 3">
    <name type="scientific">Miscanthus lutarioriparius</name>
    <dbReference type="NCBI Taxonomy" id="422564"/>
    <lineage>
        <taxon>Eukaryota</taxon>
        <taxon>Viridiplantae</taxon>
        <taxon>Streptophyta</taxon>
        <taxon>Embryophyta</taxon>
        <taxon>Tracheophyta</taxon>
        <taxon>Spermatophyta</taxon>
        <taxon>Magnoliopsida</taxon>
        <taxon>Liliopsida</taxon>
        <taxon>Poales</taxon>
        <taxon>Poaceae</taxon>
        <taxon>PACMAD clade</taxon>
        <taxon>Panicoideae</taxon>
        <taxon>Andropogonodae</taxon>
        <taxon>Andropogoneae</taxon>
        <taxon>Saccharinae</taxon>
        <taxon>Miscanthus</taxon>
    </lineage>
</organism>
<sequence length="149" mass="16404">MEILARLPAKSVGHCRCLSRAWRAMLSSDYFVDLHAWHANKPGHPQLLLSPVGSSYDGYIYSWRPSGSGAVEKLMRDDFGGGETVPLTKPCRGLVLIRATDGGGYFVCNPSTGESLALPDSEAPLKMTFRRDGLELPFYRRDMALVTAQ</sequence>
<protein>
    <recommendedName>
        <fullName evidence="1">F-box domain-containing protein</fullName>
    </recommendedName>
</protein>
<proteinExistence type="predicted"/>
<dbReference type="AlphaFoldDB" id="A0A811NV73"/>
<name>A0A811NV73_9POAL</name>
<feature type="domain" description="F-box" evidence="1">
    <location>
        <begin position="2"/>
        <end position="31"/>
    </location>
</feature>
<evidence type="ECO:0000259" key="1">
    <source>
        <dbReference type="Pfam" id="PF00646"/>
    </source>
</evidence>